<gene>
    <name evidence="3" type="ORF">FHS68_004613</name>
</gene>
<proteinExistence type="predicted"/>
<feature type="region of interest" description="Disordered" evidence="1">
    <location>
        <begin position="32"/>
        <end position="57"/>
    </location>
</feature>
<evidence type="ECO:0000313" key="3">
    <source>
        <dbReference type="EMBL" id="NIJ55424.1"/>
    </source>
</evidence>
<protein>
    <recommendedName>
        <fullName evidence="5">Lipoprotein</fullName>
    </recommendedName>
</protein>
<dbReference type="EMBL" id="JAASQJ010000005">
    <property type="protein sequence ID" value="NIJ55424.1"/>
    <property type="molecule type" value="Genomic_DNA"/>
</dbReference>
<keyword evidence="4" id="KW-1185">Reference proteome</keyword>
<organism evidence="3 4">
    <name type="scientific">Dyadobacter arcticus</name>
    <dbReference type="NCBI Taxonomy" id="1078754"/>
    <lineage>
        <taxon>Bacteria</taxon>
        <taxon>Pseudomonadati</taxon>
        <taxon>Bacteroidota</taxon>
        <taxon>Cytophagia</taxon>
        <taxon>Cytophagales</taxon>
        <taxon>Spirosomataceae</taxon>
        <taxon>Dyadobacter</taxon>
    </lineage>
</organism>
<dbReference type="RefSeq" id="WP_167275213.1">
    <property type="nucleotide sequence ID" value="NZ_JAASQJ010000005.1"/>
</dbReference>
<evidence type="ECO:0008006" key="5">
    <source>
        <dbReference type="Google" id="ProtNLM"/>
    </source>
</evidence>
<feature type="signal peptide" evidence="2">
    <location>
        <begin position="1"/>
        <end position="31"/>
    </location>
</feature>
<dbReference type="Proteomes" id="UP001179181">
    <property type="component" value="Unassembled WGS sequence"/>
</dbReference>
<name>A0ABX0UT68_9BACT</name>
<comment type="caution">
    <text evidence="3">The sequence shown here is derived from an EMBL/GenBank/DDBJ whole genome shotgun (WGS) entry which is preliminary data.</text>
</comment>
<reference evidence="3 4" key="1">
    <citation type="submission" date="2020-03" db="EMBL/GenBank/DDBJ databases">
        <title>Genomic Encyclopedia of Type Strains, Phase IV (KMG-IV): sequencing the most valuable type-strain genomes for metagenomic binning, comparative biology and taxonomic classification.</title>
        <authorList>
            <person name="Goeker M."/>
        </authorList>
    </citation>
    <scope>NUCLEOTIDE SEQUENCE [LARGE SCALE GENOMIC DNA]</scope>
    <source>
        <strain evidence="3 4">DSM 102865</strain>
    </source>
</reference>
<keyword evidence="2" id="KW-0732">Signal</keyword>
<sequence>MRKKLHIFTKIRTLSAIVCLMVVLVRCGSNNDSHGNQPSESQTVYKDSTGIPTSENEPDTIRQAEKIYQQVKFKIPDGIDKSHFVVAFYDEPCKCPIVIVYDDAKHKKATRITFYPDGRTFRKTLIPQSGSSFGERFVDWPEDKPHYEIYPAIVQYVYTSGSIGATYEVLQVE</sequence>
<evidence type="ECO:0000256" key="2">
    <source>
        <dbReference type="SAM" id="SignalP"/>
    </source>
</evidence>
<evidence type="ECO:0000313" key="4">
    <source>
        <dbReference type="Proteomes" id="UP001179181"/>
    </source>
</evidence>
<feature type="chain" id="PRO_5046364281" description="Lipoprotein" evidence="2">
    <location>
        <begin position="32"/>
        <end position="173"/>
    </location>
</feature>
<accession>A0ABX0UT68</accession>
<feature type="compositionally biased region" description="Polar residues" evidence="1">
    <location>
        <begin position="32"/>
        <end position="55"/>
    </location>
</feature>
<evidence type="ECO:0000256" key="1">
    <source>
        <dbReference type="SAM" id="MobiDB-lite"/>
    </source>
</evidence>